<keyword evidence="2" id="KW-0443">Lipid metabolism</keyword>
<proteinExistence type="inferred from homology"/>
<dbReference type="PANTHER" id="PTHR11005">
    <property type="entry name" value="LYSOSOMAL ACID LIPASE-RELATED"/>
    <property type="match status" value="1"/>
</dbReference>
<feature type="chain" id="PRO_5045396790" description="Lipase" evidence="3">
    <location>
        <begin position="20"/>
        <end position="395"/>
    </location>
</feature>
<feature type="domain" description="Partial AB-hydrolase lipase" evidence="4">
    <location>
        <begin position="44"/>
        <end position="102"/>
    </location>
</feature>
<dbReference type="Proteomes" id="UP001162164">
    <property type="component" value="Unassembled WGS sequence"/>
</dbReference>
<gene>
    <name evidence="5" type="ORF">NQ317_002274</name>
</gene>
<dbReference type="EMBL" id="JAPWTJ010001260">
    <property type="protein sequence ID" value="KAJ8972994.1"/>
    <property type="molecule type" value="Genomic_DNA"/>
</dbReference>
<keyword evidence="2" id="KW-0442">Lipid degradation</keyword>
<keyword evidence="3" id="KW-0732">Signal</keyword>
<sequence>MYNQLFLLTLVICSTAVTGDINSTAIIEDLSELVLGTTDLDFDVEDYVNGYGYPFEEYEVETEDGYLLTVHRIPYGQNSSAEEGRPVALLMHGLVASSADFLFVGPNRSLALLLADEGYDVWLGNCRGNTFSRKHVTLDPDTSEAYWNFSFHEIGIYDLPAIISEIENVTGVLNISYVGHSQGCTIFYILTSLKPEYNDRILFHVSLAPALVTSLLGNIEVLRHTPLLTILLTIFCRDGSILQPICLVLISAFGGPTDQIVTSDLSTIVKAYPAGSSLKQLKHFLQSMETDDFRQYDYGLIGNLLKYKQLISPEYPLENVTVPVAIFNGGNDVLVSPPDIPLLVQRLPNVVNSTQIDGFNHLDFMIGRDAPSLVYSVVISLMNSYSGLGTKHFHA</sequence>
<organism evidence="5 6">
    <name type="scientific">Molorchus minor</name>
    <dbReference type="NCBI Taxonomy" id="1323400"/>
    <lineage>
        <taxon>Eukaryota</taxon>
        <taxon>Metazoa</taxon>
        <taxon>Ecdysozoa</taxon>
        <taxon>Arthropoda</taxon>
        <taxon>Hexapoda</taxon>
        <taxon>Insecta</taxon>
        <taxon>Pterygota</taxon>
        <taxon>Neoptera</taxon>
        <taxon>Endopterygota</taxon>
        <taxon>Coleoptera</taxon>
        <taxon>Polyphaga</taxon>
        <taxon>Cucujiformia</taxon>
        <taxon>Chrysomeloidea</taxon>
        <taxon>Cerambycidae</taxon>
        <taxon>Lamiinae</taxon>
        <taxon>Monochamini</taxon>
        <taxon>Molorchus</taxon>
    </lineage>
</organism>
<evidence type="ECO:0000313" key="6">
    <source>
        <dbReference type="Proteomes" id="UP001162164"/>
    </source>
</evidence>
<keyword evidence="6" id="KW-1185">Reference proteome</keyword>
<keyword evidence="2" id="KW-0378">Hydrolase</keyword>
<evidence type="ECO:0000259" key="4">
    <source>
        <dbReference type="Pfam" id="PF04083"/>
    </source>
</evidence>
<dbReference type="SUPFAM" id="SSF53474">
    <property type="entry name" value="alpha/beta-Hydrolases"/>
    <property type="match status" value="1"/>
</dbReference>
<name>A0ABQ9J4F0_9CUCU</name>
<evidence type="ECO:0000256" key="3">
    <source>
        <dbReference type="SAM" id="SignalP"/>
    </source>
</evidence>
<dbReference type="InterPro" id="IPR029058">
    <property type="entry name" value="AB_hydrolase_fold"/>
</dbReference>
<dbReference type="InterPro" id="IPR025483">
    <property type="entry name" value="Lipase_euk"/>
</dbReference>
<comment type="similarity">
    <text evidence="1 2">Belongs to the AB hydrolase superfamily. Lipase family.</text>
</comment>
<evidence type="ECO:0000313" key="5">
    <source>
        <dbReference type="EMBL" id="KAJ8972994.1"/>
    </source>
</evidence>
<accession>A0ABQ9J4F0</accession>
<dbReference type="PIRSF" id="PIRSF000862">
    <property type="entry name" value="Steryl_ester_lip"/>
    <property type="match status" value="1"/>
</dbReference>
<dbReference type="InterPro" id="IPR006693">
    <property type="entry name" value="AB_hydrolase_lipase"/>
</dbReference>
<reference evidence="5" key="1">
    <citation type="journal article" date="2023" name="Insect Mol. Biol.">
        <title>Genome sequencing provides insights into the evolution of gene families encoding plant cell wall-degrading enzymes in longhorned beetles.</title>
        <authorList>
            <person name="Shin N.R."/>
            <person name="Okamura Y."/>
            <person name="Kirsch R."/>
            <person name="Pauchet Y."/>
        </authorList>
    </citation>
    <scope>NUCLEOTIDE SEQUENCE</scope>
    <source>
        <strain evidence="5">MMC_N1</strain>
    </source>
</reference>
<comment type="caution">
    <text evidence="5">The sequence shown here is derived from an EMBL/GenBank/DDBJ whole genome shotgun (WGS) entry which is preliminary data.</text>
</comment>
<evidence type="ECO:0000256" key="1">
    <source>
        <dbReference type="ARBA" id="ARBA00010701"/>
    </source>
</evidence>
<dbReference type="Pfam" id="PF04083">
    <property type="entry name" value="Abhydro_lipase"/>
    <property type="match status" value="1"/>
</dbReference>
<evidence type="ECO:0000256" key="2">
    <source>
        <dbReference type="PIRNR" id="PIRNR000862"/>
    </source>
</evidence>
<feature type="signal peptide" evidence="3">
    <location>
        <begin position="1"/>
        <end position="19"/>
    </location>
</feature>
<dbReference type="Gene3D" id="3.40.50.1820">
    <property type="entry name" value="alpha/beta hydrolase"/>
    <property type="match status" value="1"/>
</dbReference>
<protein>
    <recommendedName>
        <fullName evidence="2">Lipase</fullName>
    </recommendedName>
</protein>